<protein>
    <submittedName>
        <fullName evidence="1">Uncharacterized protein</fullName>
    </submittedName>
</protein>
<dbReference type="AlphaFoldDB" id="A0A7J9MV56"/>
<dbReference type="Proteomes" id="UP000593576">
    <property type="component" value="Unassembled WGS sequence"/>
</dbReference>
<dbReference type="EMBL" id="JABFAF010000013">
    <property type="protein sequence ID" value="MBA0874646.1"/>
    <property type="molecule type" value="Genomic_DNA"/>
</dbReference>
<reference evidence="1 2" key="1">
    <citation type="journal article" date="2019" name="Genome Biol. Evol.">
        <title>Insights into the evolution of the New World diploid cottons (Gossypium, subgenus Houzingenia) based on genome sequencing.</title>
        <authorList>
            <person name="Grover C.E."/>
            <person name="Arick M.A. 2nd"/>
            <person name="Thrash A."/>
            <person name="Conover J.L."/>
            <person name="Sanders W.S."/>
            <person name="Peterson D.G."/>
            <person name="Frelichowski J.E."/>
            <person name="Scheffler J.A."/>
            <person name="Scheffler B.E."/>
            <person name="Wendel J.F."/>
        </authorList>
    </citation>
    <scope>NUCLEOTIDE SEQUENCE [LARGE SCALE GENOMIC DNA]</scope>
    <source>
        <strain evidence="1">1</strain>
        <tissue evidence="1">Leaf</tissue>
    </source>
</reference>
<proteinExistence type="predicted"/>
<keyword evidence="2" id="KW-1185">Reference proteome</keyword>
<accession>A0A7J9MV56</accession>
<comment type="caution">
    <text evidence="1">The sequence shown here is derived from an EMBL/GenBank/DDBJ whole genome shotgun (WGS) entry which is preliminary data.</text>
</comment>
<evidence type="ECO:0000313" key="1">
    <source>
        <dbReference type="EMBL" id="MBA0874646.1"/>
    </source>
</evidence>
<evidence type="ECO:0000313" key="2">
    <source>
        <dbReference type="Proteomes" id="UP000593576"/>
    </source>
</evidence>
<sequence>MDTPEEDSSSSKYIENITIPSALIQKSFGEAGICEGFQGCRTDT</sequence>
<dbReference type="OrthoDB" id="10045365at2759"/>
<name>A0A7J9MV56_GOSSC</name>
<gene>
    <name evidence="1" type="ORF">Goshw_020020</name>
</gene>
<organism evidence="1 2">
    <name type="scientific">Gossypium schwendimanii</name>
    <name type="common">Cotton</name>
    <dbReference type="NCBI Taxonomy" id="34291"/>
    <lineage>
        <taxon>Eukaryota</taxon>
        <taxon>Viridiplantae</taxon>
        <taxon>Streptophyta</taxon>
        <taxon>Embryophyta</taxon>
        <taxon>Tracheophyta</taxon>
        <taxon>Spermatophyta</taxon>
        <taxon>Magnoliopsida</taxon>
        <taxon>eudicotyledons</taxon>
        <taxon>Gunneridae</taxon>
        <taxon>Pentapetalae</taxon>
        <taxon>rosids</taxon>
        <taxon>malvids</taxon>
        <taxon>Malvales</taxon>
        <taxon>Malvaceae</taxon>
        <taxon>Malvoideae</taxon>
        <taxon>Gossypium</taxon>
    </lineage>
</organism>